<evidence type="ECO:0000259" key="1">
    <source>
        <dbReference type="Pfam" id="PF20803"/>
    </source>
</evidence>
<dbReference type="Pfam" id="PF20803">
    <property type="entry name" value="PaaX_M"/>
    <property type="match status" value="1"/>
</dbReference>
<feature type="domain" description="Transcriptional repressor PaaX-like central Cas2-like" evidence="1">
    <location>
        <begin position="106"/>
        <end position="174"/>
    </location>
</feature>
<sequence>MKTFITDQFLWDVYNILEKTGNVAHFIFRRKRTLYDLPGLKNPLIEKYRKLRNKQQFNKLIYNLKRNNYIKIKSLKGKQAIVLTGRGVDKALKARFKIEGLQDRKKRKDGKWIMIIFDVPEKYKKSRELLRSVLQNLGYKMFQKSAWITPYDVSEKTEELLQFYNLEKYVKVFLIEEID</sequence>
<dbReference type="AlphaFoldDB" id="A0A1G2HL35"/>
<name>A0A1G2HL35_9BACT</name>
<proteinExistence type="predicted"/>
<evidence type="ECO:0000313" key="2">
    <source>
        <dbReference type="EMBL" id="OGZ63196.1"/>
    </source>
</evidence>
<organism evidence="2 3">
    <name type="scientific">Candidatus Staskawiczbacteria bacterium RIFCSPHIGHO2_01_FULL_34_27</name>
    <dbReference type="NCBI Taxonomy" id="1802199"/>
    <lineage>
        <taxon>Bacteria</taxon>
        <taxon>Candidatus Staskawicziibacteriota</taxon>
    </lineage>
</organism>
<dbReference type="InterPro" id="IPR048846">
    <property type="entry name" value="PaaX-like_central"/>
</dbReference>
<protein>
    <recommendedName>
        <fullName evidence="1">Transcriptional repressor PaaX-like central Cas2-like domain-containing protein</fullName>
    </recommendedName>
</protein>
<reference evidence="2 3" key="1">
    <citation type="journal article" date="2016" name="Nat. Commun.">
        <title>Thousands of microbial genomes shed light on interconnected biogeochemical processes in an aquifer system.</title>
        <authorList>
            <person name="Anantharaman K."/>
            <person name="Brown C.T."/>
            <person name="Hug L.A."/>
            <person name="Sharon I."/>
            <person name="Castelle C.J."/>
            <person name="Probst A.J."/>
            <person name="Thomas B.C."/>
            <person name="Singh A."/>
            <person name="Wilkins M.J."/>
            <person name="Karaoz U."/>
            <person name="Brodie E.L."/>
            <person name="Williams K.H."/>
            <person name="Hubbard S.S."/>
            <person name="Banfield J.F."/>
        </authorList>
    </citation>
    <scope>NUCLEOTIDE SEQUENCE [LARGE SCALE GENOMIC DNA]</scope>
</reference>
<accession>A0A1G2HL35</accession>
<evidence type="ECO:0000313" key="3">
    <source>
        <dbReference type="Proteomes" id="UP000178991"/>
    </source>
</evidence>
<dbReference type="EMBL" id="MHOL01000005">
    <property type="protein sequence ID" value="OGZ63196.1"/>
    <property type="molecule type" value="Genomic_DNA"/>
</dbReference>
<gene>
    <name evidence="2" type="ORF">A2639_03310</name>
</gene>
<dbReference type="Proteomes" id="UP000178991">
    <property type="component" value="Unassembled WGS sequence"/>
</dbReference>
<comment type="caution">
    <text evidence="2">The sequence shown here is derived from an EMBL/GenBank/DDBJ whole genome shotgun (WGS) entry which is preliminary data.</text>
</comment>
<dbReference type="Gene3D" id="3.30.70.2650">
    <property type="match status" value="1"/>
</dbReference>